<accession>A0A9J6ZN71</accession>
<dbReference type="RefSeq" id="WP_250723139.1">
    <property type="nucleotide sequence ID" value="NZ_CP098400.1"/>
</dbReference>
<dbReference type="CDD" id="cd04305">
    <property type="entry name" value="HAD_Neu5Ac-Pase_like"/>
    <property type="match status" value="1"/>
</dbReference>
<dbReference type="InterPro" id="IPR052550">
    <property type="entry name" value="Pyrimidine_5'-ntase_YjjG"/>
</dbReference>
<dbReference type="NCBIfam" id="TIGR02254">
    <property type="entry name" value="YjjG_YfnB"/>
    <property type="match status" value="1"/>
</dbReference>
<proteinExistence type="predicted"/>
<dbReference type="SFLD" id="SFLDG01129">
    <property type="entry name" value="C1.5:_HAD__Beta-PGM__Phosphata"/>
    <property type="match status" value="1"/>
</dbReference>
<reference evidence="1" key="1">
    <citation type="submission" date="2022-05" db="EMBL/GenBank/DDBJ databases">
        <authorList>
            <person name="Sun X."/>
        </authorList>
    </citation>
    <scope>NUCLEOTIDE SEQUENCE</scope>
    <source>
        <strain evidence="1">Ai-910</strain>
    </source>
</reference>
<name>A0A9J6ZN71_9BACT</name>
<dbReference type="Gene3D" id="1.10.150.240">
    <property type="entry name" value="Putative phosphatase, domain 2"/>
    <property type="match status" value="1"/>
</dbReference>
<gene>
    <name evidence="1" type="ORF">M9189_10745</name>
</gene>
<dbReference type="Gene3D" id="3.40.50.1000">
    <property type="entry name" value="HAD superfamily/HAD-like"/>
    <property type="match status" value="1"/>
</dbReference>
<dbReference type="Pfam" id="PF00702">
    <property type="entry name" value="Hydrolase"/>
    <property type="match status" value="1"/>
</dbReference>
<dbReference type="Proteomes" id="UP001056426">
    <property type="component" value="Chromosome"/>
</dbReference>
<dbReference type="InterPro" id="IPR011951">
    <property type="entry name" value="HAD-SF_hydro_IA_YjjG/PynA"/>
</dbReference>
<evidence type="ECO:0000313" key="1">
    <source>
        <dbReference type="EMBL" id="URW79332.1"/>
    </source>
</evidence>
<dbReference type="NCBIfam" id="TIGR01549">
    <property type="entry name" value="HAD-SF-IA-v1"/>
    <property type="match status" value="1"/>
</dbReference>
<dbReference type="SFLD" id="SFLDS00003">
    <property type="entry name" value="Haloacid_Dehalogenase"/>
    <property type="match status" value="1"/>
</dbReference>
<dbReference type="PANTHER" id="PTHR47478:SF1">
    <property type="entry name" value="PYRIMIDINE 5'-NUCLEOTIDASE YJJG"/>
    <property type="match status" value="1"/>
</dbReference>
<protein>
    <submittedName>
        <fullName evidence="1">YjjG family noncanonical pyrimidine nucleotidase</fullName>
    </submittedName>
</protein>
<sequence>MKKYRHLFFDLDHTLWDFATNERLTLNELFDKYDLRHYFKSFNEFYERYVPINASLWEKYRNWEIRKIDLSIGRFHQTFQTAGLDNIEMAELFSNEFVATNSQKTNVVPFTFDLLEYLKPHYTMHIITNGFTESQKVKLERSGLKPYFKKVFISEELGVQKPKEGFFEYALKSCNAKKTESLVIGDSLEIDILGAKNFGLDHVYYNPYSIPHEVPVFKEIASLHELIGWL</sequence>
<dbReference type="EMBL" id="CP098400">
    <property type="protein sequence ID" value="URW79332.1"/>
    <property type="molecule type" value="Genomic_DNA"/>
</dbReference>
<dbReference type="KEGG" id="alkq:M9189_10745"/>
<keyword evidence="2" id="KW-1185">Reference proteome</keyword>
<dbReference type="InterPro" id="IPR036412">
    <property type="entry name" value="HAD-like_sf"/>
</dbReference>
<dbReference type="GO" id="GO:0008253">
    <property type="term" value="F:5'-nucleotidase activity"/>
    <property type="evidence" value="ECO:0007669"/>
    <property type="project" value="InterPro"/>
</dbReference>
<evidence type="ECO:0000313" key="2">
    <source>
        <dbReference type="Proteomes" id="UP001056426"/>
    </source>
</evidence>
<dbReference type="InterPro" id="IPR023214">
    <property type="entry name" value="HAD_sf"/>
</dbReference>
<dbReference type="InterPro" id="IPR023198">
    <property type="entry name" value="PGP-like_dom2"/>
</dbReference>
<dbReference type="PANTHER" id="PTHR47478">
    <property type="match status" value="1"/>
</dbReference>
<dbReference type="InterPro" id="IPR006439">
    <property type="entry name" value="HAD-SF_hydro_IA"/>
</dbReference>
<dbReference type="AlphaFoldDB" id="A0A9J6ZN71"/>
<dbReference type="SUPFAM" id="SSF56784">
    <property type="entry name" value="HAD-like"/>
    <property type="match status" value="1"/>
</dbReference>
<organism evidence="1 2">
    <name type="scientific">Xiashengella succiniciproducens</name>
    <dbReference type="NCBI Taxonomy" id="2949635"/>
    <lineage>
        <taxon>Bacteria</taxon>
        <taxon>Pseudomonadati</taxon>
        <taxon>Bacteroidota</taxon>
        <taxon>Bacteroidia</taxon>
        <taxon>Marinilabiliales</taxon>
        <taxon>Marinilabiliaceae</taxon>
        <taxon>Xiashengella</taxon>
    </lineage>
</organism>
<reference evidence="1" key="2">
    <citation type="submission" date="2022-06" db="EMBL/GenBank/DDBJ databases">
        <title>Xiashengella guii gen. nov. sp. nov., a bacterium isolated form anaerobic digestion tank.</title>
        <authorList>
            <person name="Huang H."/>
        </authorList>
    </citation>
    <scope>NUCLEOTIDE SEQUENCE</scope>
    <source>
        <strain evidence="1">Ai-910</strain>
    </source>
</reference>